<dbReference type="Proteomes" id="UP000321201">
    <property type="component" value="Unassembled WGS sequence"/>
</dbReference>
<feature type="transmembrane region" description="Helical" evidence="10">
    <location>
        <begin position="111"/>
        <end position="135"/>
    </location>
</feature>
<dbReference type="PIRSF" id="PIRSF006603">
    <property type="entry name" value="DinF"/>
    <property type="match status" value="1"/>
</dbReference>
<dbReference type="PANTHER" id="PTHR43298">
    <property type="entry name" value="MULTIDRUG RESISTANCE PROTEIN NORM-RELATED"/>
    <property type="match status" value="1"/>
</dbReference>
<evidence type="ECO:0000256" key="3">
    <source>
        <dbReference type="ARBA" id="ARBA00022449"/>
    </source>
</evidence>
<dbReference type="GO" id="GO:0005886">
    <property type="term" value="C:plasma membrane"/>
    <property type="evidence" value="ECO:0007669"/>
    <property type="project" value="UniProtKB-SubCell"/>
</dbReference>
<dbReference type="GO" id="GO:0006811">
    <property type="term" value="P:monoatomic ion transport"/>
    <property type="evidence" value="ECO:0007669"/>
    <property type="project" value="UniProtKB-KW"/>
</dbReference>
<feature type="transmembrane region" description="Helical" evidence="10">
    <location>
        <begin position="377"/>
        <end position="398"/>
    </location>
</feature>
<feature type="transmembrane region" description="Helical" evidence="10">
    <location>
        <begin position="450"/>
        <end position="468"/>
    </location>
</feature>
<evidence type="ECO:0000313" key="12">
    <source>
        <dbReference type="Proteomes" id="UP000321201"/>
    </source>
</evidence>
<evidence type="ECO:0000256" key="4">
    <source>
        <dbReference type="ARBA" id="ARBA00022475"/>
    </source>
</evidence>
<dbReference type="NCBIfam" id="TIGR00797">
    <property type="entry name" value="matE"/>
    <property type="match status" value="1"/>
</dbReference>
<keyword evidence="7" id="KW-0406">Ion transport</keyword>
<feature type="transmembrane region" description="Helical" evidence="10">
    <location>
        <begin position="65"/>
        <end position="90"/>
    </location>
</feature>
<dbReference type="FunCoup" id="A0A5C7EPJ9">
    <property type="interactions" value="199"/>
</dbReference>
<dbReference type="InterPro" id="IPR002528">
    <property type="entry name" value="MATE_fam"/>
</dbReference>
<comment type="subcellular location">
    <subcellularLocation>
        <location evidence="1">Cell inner membrane</location>
        <topology evidence="1">Multi-pass membrane protein</topology>
    </subcellularLocation>
</comment>
<sequence length="479" mass="50049">MDLAVDSSLRQFSRLPAVRFDAEGRPRVDLRAVGRLAVPLAANSALQAVLNLTDTWFIGRLSPDATAAIGAVHFLVIVCLLVVGGAGLAVQPLVAHAYGARRQKRASQAAWLGVWSALLTAPVFIGLAFAGPWILGPFGLAPAIHGAALDYWLPRLLGAPVGVLLWTLSAFFNGIGRTGVTLTLMAVVAVVNVPLNELLIFRLGFGMAGAAWATTLAMAMGATLALAAFLSRPVRAEYRSHLTWRPQWKGIRRLLALGLPTGLFPAVEVGAFWLFQVMMARLGAVDGAASQIAMVLTSVAYLPVVGLALAGTTLVGQSIGAGDKAWAARVGDTTIVLAVGYMGAVGVALALAGPWLVPLFVNSAAPDAQAVERLGVVLLWIAAGYQIFDGLNIGSSFCLRGAGDVRVPTVLLTGLAWAGFIPAVHIVAFAPGQGWIESLPALGFGSVGGWFAALLYIVAAGLALFARWRSGAWRSIRLT</sequence>
<evidence type="ECO:0000256" key="1">
    <source>
        <dbReference type="ARBA" id="ARBA00004429"/>
    </source>
</evidence>
<dbReference type="RefSeq" id="WP_147801057.1">
    <property type="nucleotide sequence ID" value="NZ_VPFL01000031.1"/>
</dbReference>
<evidence type="ECO:0000256" key="7">
    <source>
        <dbReference type="ARBA" id="ARBA00023065"/>
    </source>
</evidence>
<protein>
    <recommendedName>
        <fullName evidence="9">Multidrug-efflux transporter</fullName>
    </recommendedName>
</protein>
<evidence type="ECO:0000256" key="5">
    <source>
        <dbReference type="ARBA" id="ARBA00022692"/>
    </source>
</evidence>
<evidence type="ECO:0000256" key="2">
    <source>
        <dbReference type="ARBA" id="ARBA00022448"/>
    </source>
</evidence>
<dbReference type="InParanoid" id="A0A5C7EPJ9"/>
<evidence type="ECO:0000256" key="6">
    <source>
        <dbReference type="ARBA" id="ARBA00022989"/>
    </source>
</evidence>
<dbReference type="AlphaFoldDB" id="A0A5C7EPJ9"/>
<keyword evidence="12" id="KW-1185">Reference proteome</keyword>
<dbReference type="InterPro" id="IPR050222">
    <property type="entry name" value="MATE_MdtK"/>
</dbReference>
<accession>A0A5C7EPJ9</accession>
<keyword evidence="2" id="KW-0813">Transport</keyword>
<reference evidence="11 12" key="1">
    <citation type="submission" date="2019-08" db="EMBL/GenBank/DDBJ databases">
        <title>Pelomicrobium methylotrophicum gen. nov., sp. nov. a moderately thermophilic, facultatively anaerobic, lithoautotrophic and methylotrophic bacterium isolated from a terrestrial mud volcano.</title>
        <authorList>
            <person name="Slobodkina G.B."/>
            <person name="Merkel A.Y."/>
            <person name="Slobodkin A.I."/>
        </authorList>
    </citation>
    <scope>NUCLEOTIDE SEQUENCE [LARGE SCALE GENOMIC DNA]</scope>
    <source>
        <strain evidence="11 12">SM250</strain>
    </source>
</reference>
<feature type="transmembrane region" description="Helical" evidence="10">
    <location>
        <begin position="182"/>
        <end position="204"/>
    </location>
</feature>
<feature type="transmembrane region" description="Helical" evidence="10">
    <location>
        <begin position="335"/>
        <end position="357"/>
    </location>
</feature>
<keyword evidence="6 10" id="KW-1133">Transmembrane helix</keyword>
<proteinExistence type="predicted"/>
<dbReference type="InterPro" id="IPR048279">
    <property type="entry name" value="MdtK-like"/>
</dbReference>
<evidence type="ECO:0000256" key="8">
    <source>
        <dbReference type="ARBA" id="ARBA00023136"/>
    </source>
</evidence>
<keyword evidence="5 10" id="KW-0812">Transmembrane</keyword>
<feature type="transmembrane region" description="Helical" evidence="10">
    <location>
        <begin position="251"/>
        <end position="275"/>
    </location>
</feature>
<name>A0A5C7EPJ9_9PROT</name>
<organism evidence="11 12">
    <name type="scientific">Pelomicrobium methylotrophicum</name>
    <dbReference type="NCBI Taxonomy" id="2602750"/>
    <lineage>
        <taxon>Bacteria</taxon>
        <taxon>Pseudomonadati</taxon>
        <taxon>Pseudomonadota</taxon>
        <taxon>Hydrogenophilia</taxon>
        <taxon>Hydrogenophilia incertae sedis</taxon>
        <taxon>Pelomicrobium</taxon>
    </lineage>
</organism>
<feature type="transmembrane region" description="Helical" evidence="10">
    <location>
        <begin position="295"/>
        <end position="315"/>
    </location>
</feature>
<evidence type="ECO:0000256" key="10">
    <source>
        <dbReference type="SAM" id="Phobius"/>
    </source>
</evidence>
<feature type="transmembrane region" description="Helical" evidence="10">
    <location>
        <begin position="210"/>
        <end position="230"/>
    </location>
</feature>
<dbReference type="EMBL" id="VPFL01000031">
    <property type="protein sequence ID" value="TXF10408.1"/>
    <property type="molecule type" value="Genomic_DNA"/>
</dbReference>
<dbReference type="Pfam" id="PF01554">
    <property type="entry name" value="MatE"/>
    <property type="match status" value="2"/>
</dbReference>
<keyword evidence="3" id="KW-0050">Antiport</keyword>
<feature type="transmembrane region" description="Helical" evidence="10">
    <location>
        <begin position="410"/>
        <end position="430"/>
    </location>
</feature>
<gene>
    <name evidence="11" type="ORF">FR698_15280</name>
</gene>
<comment type="caution">
    <text evidence="11">The sequence shown here is derived from an EMBL/GenBank/DDBJ whole genome shotgun (WGS) entry which is preliminary data.</text>
</comment>
<dbReference type="CDD" id="cd13133">
    <property type="entry name" value="MATE_like_7"/>
    <property type="match status" value="1"/>
</dbReference>
<dbReference type="PANTHER" id="PTHR43298:SF2">
    <property type="entry name" value="FMN_FAD EXPORTER YEEO-RELATED"/>
    <property type="match status" value="1"/>
</dbReference>
<dbReference type="OrthoDB" id="9780160at2"/>
<evidence type="ECO:0000256" key="9">
    <source>
        <dbReference type="ARBA" id="ARBA00031636"/>
    </source>
</evidence>
<feature type="transmembrane region" description="Helical" evidence="10">
    <location>
        <begin position="155"/>
        <end position="175"/>
    </location>
</feature>
<keyword evidence="8 10" id="KW-0472">Membrane</keyword>
<dbReference type="GO" id="GO:0042910">
    <property type="term" value="F:xenobiotic transmembrane transporter activity"/>
    <property type="evidence" value="ECO:0007669"/>
    <property type="project" value="InterPro"/>
</dbReference>
<evidence type="ECO:0000313" key="11">
    <source>
        <dbReference type="EMBL" id="TXF10408.1"/>
    </source>
</evidence>
<keyword evidence="4" id="KW-1003">Cell membrane</keyword>
<dbReference type="GO" id="GO:0015297">
    <property type="term" value="F:antiporter activity"/>
    <property type="evidence" value="ECO:0007669"/>
    <property type="project" value="UniProtKB-KW"/>
</dbReference>